<dbReference type="STRING" id="554155.C5FWZ7"/>
<dbReference type="GeneID" id="9230844"/>
<gene>
    <name evidence="1" type="ORF">MCYG_07656</name>
</gene>
<accession>C5FWZ7</accession>
<dbReference type="PANTHER" id="PTHR38797">
    <property type="entry name" value="NUCLEAR PORE COMPLEX PROTEIN NUP85-RELATED"/>
    <property type="match status" value="1"/>
</dbReference>
<dbReference type="Proteomes" id="UP000002035">
    <property type="component" value="Unassembled WGS sequence"/>
</dbReference>
<dbReference type="InterPro" id="IPR022085">
    <property type="entry name" value="OpdG"/>
</dbReference>
<dbReference type="VEuPathDB" id="FungiDB:MCYG_07656"/>
<dbReference type="AlphaFoldDB" id="C5FWZ7"/>
<evidence type="ECO:0000313" key="2">
    <source>
        <dbReference type="Proteomes" id="UP000002035"/>
    </source>
</evidence>
<dbReference type="OrthoDB" id="3350591at2759"/>
<dbReference type="EMBL" id="DS995707">
    <property type="protein sequence ID" value="EEQ34837.1"/>
    <property type="molecule type" value="Genomic_DNA"/>
</dbReference>
<reference evidence="2" key="1">
    <citation type="journal article" date="2012" name="MBio">
        <title>Comparative genome analysis of Trichophyton rubrum and related dermatophytes reveals candidate genes involved in infection.</title>
        <authorList>
            <person name="Martinez D.A."/>
            <person name="Oliver B.G."/>
            <person name="Graeser Y."/>
            <person name="Goldberg J.M."/>
            <person name="Li W."/>
            <person name="Martinez-Rossi N.M."/>
            <person name="Monod M."/>
            <person name="Shelest E."/>
            <person name="Barton R.C."/>
            <person name="Birch E."/>
            <person name="Brakhage A.A."/>
            <person name="Chen Z."/>
            <person name="Gurr S.J."/>
            <person name="Heiman D."/>
            <person name="Heitman J."/>
            <person name="Kosti I."/>
            <person name="Rossi A."/>
            <person name="Saif S."/>
            <person name="Samalova M."/>
            <person name="Saunders C.W."/>
            <person name="Shea T."/>
            <person name="Summerbell R.C."/>
            <person name="Xu J."/>
            <person name="Young S."/>
            <person name="Zeng Q."/>
            <person name="Birren B.W."/>
            <person name="Cuomo C.A."/>
            <person name="White T.C."/>
        </authorList>
    </citation>
    <scope>NUCLEOTIDE SEQUENCE [LARGE SCALE GENOMIC DNA]</scope>
    <source>
        <strain evidence="2">ATCC MYA-4605 / CBS 113480</strain>
    </source>
</reference>
<organism evidence="1 2">
    <name type="scientific">Arthroderma otae (strain ATCC MYA-4605 / CBS 113480)</name>
    <name type="common">Microsporum canis</name>
    <dbReference type="NCBI Taxonomy" id="554155"/>
    <lineage>
        <taxon>Eukaryota</taxon>
        <taxon>Fungi</taxon>
        <taxon>Dikarya</taxon>
        <taxon>Ascomycota</taxon>
        <taxon>Pezizomycotina</taxon>
        <taxon>Eurotiomycetes</taxon>
        <taxon>Eurotiomycetidae</taxon>
        <taxon>Onygenales</taxon>
        <taxon>Arthrodermataceae</taxon>
        <taxon>Microsporum</taxon>
    </lineage>
</organism>
<proteinExistence type="predicted"/>
<dbReference type="InterPro" id="IPR053204">
    <property type="entry name" value="Oxopyrrolidines_Biosynth-assoc"/>
</dbReference>
<dbReference type="HOGENOM" id="CLU_041469_1_0_1"/>
<dbReference type="eggNOG" id="ENOG502SQNN">
    <property type="taxonomic scope" value="Eukaryota"/>
</dbReference>
<dbReference type="RefSeq" id="XP_002843873.1">
    <property type="nucleotide sequence ID" value="XM_002843827.1"/>
</dbReference>
<keyword evidence="2" id="KW-1185">Reference proteome</keyword>
<dbReference type="PANTHER" id="PTHR38797:SF4">
    <property type="entry name" value="NUCLEAR PORE COMPLEX PROTEIN NUP85"/>
    <property type="match status" value="1"/>
</dbReference>
<dbReference type="Pfam" id="PF12311">
    <property type="entry name" value="DUF3632"/>
    <property type="match status" value="1"/>
</dbReference>
<name>C5FWZ7_ARTOC</name>
<sequence length="292" mass="33246">MTQLEEPWLVELHKEWISCKGCEEGVVEYDFGVIIRDLLSHKCNAADAVKKIDTYYWDRSLDSGPLFKYHPDVLGGVQNILYEIILYMAEKLPYNDDRQDVLVQLILELQNIPARPVKAWNGEDRFAAADGMFPGCLDNHWRGAFPGNVSRDQLAKEPLRVKQQFDEWVNISSFIARCMEHRIEVDFPGAGKYQSIDICNGLREEHPAGIERDTYVMVAAQYILLALTFIDDRVVAFTAKQGAMNLGRDKFQLWGAKLAQLANDGDLRPDVKAAVIEARQKLVSLHPEFFEG</sequence>
<protein>
    <submittedName>
        <fullName evidence="1">Uncharacterized protein</fullName>
    </submittedName>
</protein>
<evidence type="ECO:0000313" key="1">
    <source>
        <dbReference type="EMBL" id="EEQ34837.1"/>
    </source>
</evidence>